<feature type="transmembrane region" description="Helical" evidence="1">
    <location>
        <begin position="293"/>
        <end position="315"/>
    </location>
</feature>
<protein>
    <recommendedName>
        <fullName evidence="4">Integral membrane protein</fullName>
    </recommendedName>
</protein>
<dbReference type="GO" id="GO:0016757">
    <property type="term" value="F:glycosyltransferase activity"/>
    <property type="evidence" value="ECO:0007669"/>
    <property type="project" value="InterPro"/>
</dbReference>
<dbReference type="OrthoDB" id="2016523at2759"/>
<dbReference type="AlphaFoldDB" id="A0A8T9C287"/>
<keyword evidence="1" id="KW-0812">Transmembrane</keyword>
<dbReference type="PANTHER" id="PTHR31410">
    <property type="entry name" value="TRANSMEMBRANE PROTEIN 246"/>
    <property type="match status" value="1"/>
</dbReference>
<gene>
    <name evidence="2" type="ORF">LSUE1_G008646</name>
</gene>
<keyword evidence="1" id="KW-1133">Transmembrane helix</keyword>
<accession>A0A8T9C287</accession>
<dbReference type="EMBL" id="QGMK01000854">
    <property type="protein sequence ID" value="TVY76141.1"/>
    <property type="molecule type" value="Genomic_DNA"/>
</dbReference>
<keyword evidence="1" id="KW-0472">Membrane</keyword>
<dbReference type="InterPro" id="IPR029675">
    <property type="entry name" value="PGAP4"/>
</dbReference>
<organism evidence="2 3">
    <name type="scientific">Lachnellula suecica</name>
    <dbReference type="NCBI Taxonomy" id="602035"/>
    <lineage>
        <taxon>Eukaryota</taxon>
        <taxon>Fungi</taxon>
        <taxon>Dikarya</taxon>
        <taxon>Ascomycota</taxon>
        <taxon>Pezizomycotina</taxon>
        <taxon>Leotiomycetes</taxon>
        <taxon>Helotiales</taxon>
        <taxon>Lachnaceae</taxon>
        <taxon>Lachnellula</taxon>
    </lineage>
</organism>
<reference evidence="2 3" key="1">
    <citation type="submission" date="2018-05" db="EMBL/GenBank/DDBJ databases">
        <title>Genome sequencing and assembly of the regulated plant pathogen Lachnellula willkommii and related sister species for the development of diagnostic species identification markers.</title>
        <authorList>
            <person name="Giroux E."/>
            <person name="Bilodeau G."/>
        </authorList>
    </citation>
    <scope>NUCLEOTIDE SEQUENCE [LARGE SCALE GENOMIC DNA]</scope>
    <source>
        <strain evidence="2 3">CBS 268.59</strain>
    </source>
</reference>
<dbReference type="GO" id="GO:0000139">
    <property type="term" value="C:Golgi membrane"/>
    <property type="evidence" value="ECO:0007669"/>
    <property type="project" value="InterPro"/>
</dbReference>
<dbReference type="PANTHER" id="PTHR31410:SF1">
    <property type="entry name" value="POST-GPI ATTACHMENT TO PROTEINS FACTOR 4"/>
    <property type="match status" value="1"/>
</dbReference>
<proteinExistence type="predicted"/>
<comment type="caution">
    <text evidence="2">The sequence shown here is derived from an EMBL/GenBank/DDBJ whole genome shotgun (WGS) entry which is preliminary data.</text>
</comment>
<feature type="transmembrane region" description="Helical" evidence="1">
    <location>
        <begin position="28"/>
        <end position="46"/>
    </location>
</feature>
<evidence type="ECO:0000313" key="3">
    <source>
        <dbReference type="Proteomes" id="UP000469558"/>
    </source>
</evidence>
<evidence type="ECO:0000313" key="2">
    <source>
        <dbReference type="EMBL" id="TVY76141.1"/>
    </source>
</evidence>
<feature type="transmembrane region" description="Helical" evidence="1">
    <location>
        <begin position="241"/>
        <end position="257"/>
    </location>
</feature>
<feature type="transmembrane region" description="Helical" evidence="1">
    <location>
        <begin position="263"/>
        <end position="281"/>
    </location>
</feature>
<sequence length="415" mass="47937">MRLFRQIVLGKDSERSFSLRQLLSTTPSFILIGLSIFCFVAFQYYGHANYRNPTSYFFDPSRAYERIYSTKRIEEADAFIKAAANVSRPEELSQQPPVICIGIATIARRDEQYVRTTIGSLLEGLSDEQRRSIYLNLFIAHTDPSKHPIYEEKWVQTLPNNLLKYEQANTTLIRTWEDGGWYRNKTIFDYTYLLRDCYDTGARYIAMFEDDTLAVRGWYPRVVQALQDVETAMRRRPAQKWIYLRLFYVEGLLGWNSEDWAKYLFWSFATWLVVSGCLLGARTRSRRLQMLLSNASIATIACICLPALIGLHFLAGPSPLAPGIHEMNKYGCCSQGYVFPREIVEPFLQKTDLVTDWLVDMMVEKIADEQGYIRWATVPDLLQHIGTLSSKGWGFDESAKTLWNFGFELHDGVKT</sequence>
<dbReference type="Proteomes" id="UP000469558">
    <property type="component" value="Unassembled WGS sequence"/>
</dbReference>
<keyword evidence="3" id="KW-1185">Reference proteome</keyword>
<dbReference type="GO" id="GO:0006506">
    <property type="term" value="P:GPI anchor biosynthetic process"/>
    <property type="evidence" value="ECO:0007669"/>
    <property type="project" value="InterPro"/>
</dbReference>
<name>A0A8T9C287_9HELO</name>
<dbReference type="CDD" id="cd22189">
    <property type="entry name" value="PGAP4-like_fungal"/>
    <property type="match status" value="1"/>
</dbReference>
<evidence type="ECO:0000256" key="1">
    <source>
        <dbReference type="SAM" id="Phobius"/>
    </source>
</evidence>
<evidence type="ECO:0008006" key="4">
    <source>
        <dbReference type="Google" id="ProtNLM"/>
    </source>
</evidence>